<keyword evidence="6" id="KW-1185">Reference proteome</keyword>
<feature type="region of interest" description="Disordered" evidence="2">
    <location>
        <begin position="886"/>
        <end position="970"/>
    </location>
</feature>
<feature type="coiled-coil region" evidence="1">
    <location>
        <begin position="854"/>
        <end position="881"/>
    </location>
</feature>
<feature type="region of interest" description="Disordered" evidence="2">
    <location>
        <begin position="56"/>
        <end position="89"/>
    </location>
</feature>
<dbReference type="OrthoDB" id="163747at2759"/>
<organism evidence="5 6">
    <name type="scientific">Pythium oligandrum</name>
    <name type="common">Mycoparasitic fungus</name>
    <dbReference type="NCBI Taxonomy" id="41045"/>
    <lineage>
        <taxon>Eukaryota</taxon>
        <taxon>Sar</taxon>
        <taxon>Stramenopiles</taxon>
        <taxon>Oomycota</taxon>
        <taxon>Peronosporomycetes</taxon>
        <taxon>Pythiales</taxon>
        <taxon>Pythiaceae</taxon>
        <taxon>Pythium</taxon>
    </lineage>
</organism>
<proteinExistence type="predicted"/>
<sequence>MTEQATAPPQDTQPTQLPPPMVLQTPSVPIDETSVDGLLSPATASPAVGESVLLADSEVPDEVLAPAGGEDSDSDDDDVDIDAMSTDDDMMSAQSIVPMDAVGGPKGDDDKATKNMENGEESEGMATITAVEGEETEGLATITAVESDNTEALASITAVIDADSAHLLNPANTKDETAAELVEKIKSLHQCESVEVLESGEVMALPKGWSTRASKTHGGQKYYVSPYGQTQWLRPPLRTGFEYKWNHQIEVTFGTGRLGLNLKQISAEPGAVFSDVLVYIAEIYKFSNGLASPAEIYNWGVKPEQRLLVGMRLTAINGIPMTGLTYSEVLDRVNRLQRPIRIKFADITKGIVGRAKEEPPQEETEEEKEARLARAHQLSLRTEYFQILVAYELHVQVLELSMSQMMKKEHEMDQRAEILNSHLVAANELQILLGKDTESLIQETAALRERIEQLEQQEQGTIESPEVTYTAELMDRNGTLDKEIKDLIAENEILRQERAAMEDTLDLLQKDLDEFGGDLEELPEGVASDFFTYSFLGGLIDRGSIDRTADDARERLLVKIRERQVQLEADIAKEEEQVREIDVEIQQFKKQMTNAEAASRREHELVSGEKPPQLISLEDKIINMRKELHDTVAGIAAAAKEGDRARVDNLSIRRSGLKASLKTALDEIQKLEIELNVRSTLDRRLTSDSESSRPSDAPSTRESAFSDHSARLQQRLTSLRGELHEVVTQMAKAAAAKDDKQVKELSARRVQLKEEIKIIQDDYQALTKEALITNEVRRRANSEASSRSSEVSSSRGAPVPVPEQTPPPVPSPIEQQPEPDTARLQQRLTALRADLHDTVSQIAKAASAKDAKLMKELSTKRLQLKEEMKVIQDEYQSITRESLAPPVPVSVPQAAASRSSMSLPPRPSLDRPSADLSDGPRERSYSRSSTSTTASRASVSLSVDSSSNYPAGAKDQEDVSSVSESSMPTLSGLLMKHPSHSNDKGMFGNMSLRGVRERYCVLDGSGVLKYYKRKTDREVRGVIPLDDVALEVVYAKNEVKNTEFSICTPRHQNRFVAKNRVELTKWVEAIERTHELIMQRNNRRDGPKESNVRRQESVVSNGSDRDSMAGRGSSYGLGPMALAAASATSPPTRASVSSIPTSPPSARHHHRATLGF</sequence>
<dbReference type="InterPro" id="IPR001849">
    <property type="entry name" value="PH_domain"/>
</dbReference>
<feature type="region of interest" description="Disordered" evidence="2">
    <location>
        <begin position="1078"/>
        <end position="1156"/>
    </location>
</feature>
<feature type="compositionally biased region" description="Basic and acidic residues" evidence="2">
    <location>
        <begin position="908"/>
        <end position="925"/>
    </location>
</feature>
<feature type="compositionally biased region" description="Pro residues" evidence="2">
    <location>
        <begin position="799"/>
        <end position="811"/>
    </location>
</feature>
<feature type="region of interest" description="Disordered" evidence="2">
    <location>
        <begin position="683"/>
        <end position="709"/>
    </location>
</feature>
<feature type="compositionally biased region" description="Low complexity" evidence="2">
    <location>
        <begin position="926"/>
        <end position="947"/>
    </location>
</feature>
<feature type="coiled-coil region" evidence="1">
    <location>
        <begin position="437"/>
        <end position="511"/>
    </location>
</feature>
<evidence type="ECO:0008006" key="7">
    <source>
        <dbReference type="Google" id="ProtNLM"/>
    </source>
</evidence>
<feature type="compositionally biased region" description="Low complexity" evidence="2">
    <location>
        <begin position="890"/>
        <end position="903"/>
    </location>
</feature>
<dbReference type="InterPro" id="IPR011993">
    <property type="entry name" value="PH-like_dom_sf"/>
</dbReference>
<dbReference type="Pfam" id="PF00169">
    <property type="entry name" value="PH"/>
    <property type="match status" value="1"/>
</dbReference>
<accession>A0A8K1C4B7</accession>
<feature type="coiled-coil region" evidence="1">
    <location>
        <begin position="735"/>
        <end position="769"/>
    </location>
</feature>
<dbReference type="EMBL" id="SPLM01000146">
    <property type="protein sequence ID" value="TMW55887.1"/>
    <property type="molecule type" value="Genomic_DNA"/>
</dbReference>
<feature type="compositionally biased region" description="Low complexity" evidence="2">
    <location>
        <begin position="1123"/>
        <end position="1138"/>
    </location>
</feature>
<evidence type="ECO:0000313" key="5">
    <source>
        <dbReference type="EMBL" id="TMW55887.1"/>
    </source>
</evidence>
<feature type="compositionally biased region" description="Basic and acidic residues" evidence="2">
    <location>
        <begin position="683"/>
        <end position="693"/>
    </location>
</feature>
<feature type="compositionally biased region" description="Low complexity" evidence="2">
    <location>
        <begin position="782"/>
        <end position="795"/>
    </location>
</feature>
<dbReference type="CDD" id="cd00821">
    <property type="entry name" value="PH"/>
    <property type="match status" value="1"/>
</dbReference>
<dbReference type="Proteomes" id="UP000794436">
    <property type="component" value="Unassembled WGS sequence"/>
</dbReference>
<feature type="region of interest" description="Disordered" evidence="2">
    <location>
        <begin position="1"/>
        <end position="43"/>
    </location>
</feature>
<evidence type="ECO:0000256" key="1">
    <source>
        <dbReference type="SAM" id="Coils"/>
    </source>
</evidence>
<feature type="compositionally biased region" description="Basic residues" evidence="2">
    <location>
        <begin position="1146"/>
        <end position="1156"/>
    </location>
</feature>
<keyword evidence="1" id="KW-0175">Coiled coil</keyword>
<feature type="domain" description="WW" evidence="4">
    <location>
        <begin position="203"/>
        <end position="237"/>
    </location>
</feature>
<dbReference type="PROSITE" id="PS50020">
    <property type="entry name" value="WW_DOMAIN_2"/>
    <property type="match status" value="1"/>
</dbReference>
<dbReference type="SUPFAM" id="SSF50729">
    <property type="entry name" value="PH domain-like"/>
    <property type="match status" value="1"/>
</dbReference>
<feature type="compositionally biased region" description="Low complexity" evidence="2">
    <location>
        <begin position="1"/>
        <end position="15"/>
    </location>
</feature>
<protein>
    <recommendedName>
        <fullName evidence="7">PH domain-containing protein</fullName>
    </recommendedName>
</protein>
<dbReference type="AlphaFoldDB" id="A0A8K1C4B7"/>
<evidence type="ECO:0000256" key="2">
    <source>
        <dbReference type="SAM" id="MobiDB-lite"/>
    </source>
</evidence>
<gene>
    <name evidence="5" type="ORF">Poli38472_008535</name>
</gene>
<feature type="coiled-coil region" evidence="1">
    <location>
        <begin position="557"/>
        <end position="598"/>
    </location>
</feature>
<feature type="compositionally biased region" description="Acidic residues" evidence="2">
    <location>
        <begin position="70"/>
        <end position="89"/>
    </location>
</feature>
<dbReference type="SMART" id="SM00233">
    <property type="entry name" value="PH"/>
    <property type="match status" value="1"/>
</dbReference>
<evidence type="ECO:0000259" key="3">
    <source>
        <dbReference type="PROSITE" id="PS50003"/>
    </source>
</evidence>
<evidence type="ECO:0000259" key="4">
    <source>
        <dbReference type="PROSITE" id="PS50020"/>
    </source>
</evidence>
<feature type="domain" description="PH" evidence="3">
    <location>
        <begin position="967"/>
        <end position="1075"/>
    </location>
</feature>
<reference evidence="5" key="1">
    <citation type="submission" date="2019-03" db="EMBL/GenBank/DDBJ databases">
        <title>Long read genome sequence of the mycoparasitic Pythium oligandrum ATCC 38472 isolated from sugarbeet rhizosphere.</title>
        <authorList>
            <person name="Gaulin E."/>
        </authorList>
    </citation>
    <scope>NUCLEOTIDE SEQUENCE</scope>
    <source>
        <strain evidence="5">ATCC 38472_TT</strain>
    </source>
</reference>
<feature type="region of interest" description="Disordered" evidence="2">
    <location>
        <begin position="777"/>
        <end position="820"/>
    </location>
</feature>
<dbReference type="PROSITE" id="PS50003">
    <property type="entry name" value="PH_DOMAIN"/>
    <property type="match status" value="1"/>
</dbReference>
<evidence type="ECO:0000313" key="6">
    <source>
        <dbReference type="Proteomes" id="UP000794436"/>
    </source>
</evidence>
<name>A0A8K1C4B7_PYTOL</name>
<dbReference type="Gene3D" id="2.30.29.30">
    <property type="entry name" value="Pleckstrin-homology domain (PH domain)/Phosphotyrosine-binding domain (PTB)"/>
    <property type="match status" value="1"/>
</dbReference>
<dbReference type="InterPro" id="IPR001202">
    <property type="entry name" value="WW_dom"/>
</dbReference>
<feature type="compositionally biased region" description="Polar residues" evidence="2">
    <location>
        <begin position="694"/>
        <end position="703"/>
    </location>
</feature>
<comment type="caution">
    <text evidence="5">The sequence shown here is derived from an EMBL/GenBank/DDBJ whole genome shotgun (WGS) entry which is preliminary data.</text>
</comment>
<feature type="compositionally biased region" description="Basic and acidic residues" evidence="2">
    <location>
        <begin position="1078"/>
        <end position="1096"/>
    </location>
</feature>